<dbReference type="Pfam" id="PF25973">
    <property type="entry name" value="BSH_CzcB"/>
    <property type="match status" value="1"/>
</dbReference>
<evidence type="ECO:0000256" key="1">
    <source>
        <dbReference type="ARBA" id="ARBA00009477"/>
    </source>
</evidence>
<proteinExistence type="inferred from homology"/>
<dbReference type="Proteomes" id="UP000612233">
    <property type="component" value="Unassembled WGS sequence"/>
</dbReference>
<keyword evidence="6" id="KW-1185">Reference proteome</keyword>
<dbReference type="InterPro" id="IPR058792">
    <property type="entry name" value="Beta-barrel_RND_2"/>
</dbReference>
<dbReference type="Gene3D" id="2.40.30.170">
    <property type="match status" value="1"/>
</dbReference>
<dbReference type="GO" id="GO:1990281">
    <property type="term" value="C:efflux pump complex"/>
    <property type="evidence" value="ECO:0007669"/>
    <property type="project" value="TreeGrafter"/>
</dbReference>
<dbReference type="PANTHER" id="PTHR30469">
    <property type="entry name" value="MULTIDRUG RESISTANCE PROTEIN MDTA"/>
    <property type="match status" value="1"/>
</dbReference>
<comment type="caution">
    <text evidence="5">The sequence shown here is derived from an EMBL/GenBank/DDBJ whole genome shotgun (WGS) entry which is preliminary data.</text>
</comment>
<keyword evidence="2" id="KW-0732">Signal</keyword>
<feature type="domain" description="CzcB-like barrel-sandwich hybrid" evidence="4">
    <location>
        <begin position="75"/>
        <end position="195"/>
    </location>
</feature>
<name>A0A927BC99_9BACT</name>
<dbReference type="Gene3D" id="2.40.420.20">
    <property type="match status" value="1"/>
</dbReference>
<feature type="domain" description="CusB-like beta-barrel" evidence="3">
    <location>
        <begin position="207"/>
        <end position="276"/>
    </location>
</feature>
<dbReference type="GO" id="GO:0015562">
    <property type="term" value="F:efflux transmembrane transporter activity"/>
    <property type="evidence" value="ECO:0007669"/>
    <property type="project" value="TreeGrafter"/>
</dbReference>
<sequence length="362" mass="38053">MLRPTLLLLPAAVLLSGPSGCASKETKTAAPPVKVETGTELIPVQTVPLTARPLVEGIRASGKLSSASELRLGFKIGGVVAALHAREGDLVRRGQVLARLNQSEIGAQVVQAREGYNQARRSLRRSENLYRDSVATLEQVQNARTGTETAQAALRIAEFNQQYATIVAPVSGRVLQRTVEPGELVGGGTPVFVLSSADAAWVLRVGLADRDVVRVRPGDAAQVHLDAHPERDFAGHVTRIAQTSDPGSGTYEVEITVEPAGQRLVSGLVGEVEISPRQTAAVPTVPVEALVSADGGRGYLYTVRGSGVLRHPVRVLRLLPGGLAAISTDLPLGTPVVSRGAGYLTPASRVKVAAVATDVVRR</sequence>
<evidence type="ECO:0000256" key="2">
    <source>
        <dbReference type="SAM" id="SignalP"/>
    </source>
</evidence>
<dbReference type="InterPro" id="IPR058647">
    <property type="entry name" value="BSH_CzcB-like"/>
</dbReference>
<dbReference type="Gene3D" id="1.10.287.470">
    <property type="entry name" value="Helix hairpin bin"/>
    <property type="match status" value="1"/>
</dbReference>
<dbReference type="Pfam" id="PF25954">
    <property type="entry name" value="Beta-barrel_RND_2"/>
    <property type="match status" value="1"/>
</dbReference>
<feature type="chain" id="PRO_5036744532" evidence="2">
    <location>
        <begin position="22"/>
        <end position="362"/>
    </location>
</feature>
<accession>A0A927BC99</accession>
<gene>
    <name evidence="5" type="ORF">IC235_09590</name>
</gene>
<dbReference type="Gene3D" id="2.40.50.100">
    <property type="match status" value="1"/>
</dbReference>
<protein>
    <submittedName>
        <fullName evidence="5">Efflux RND transporter periplasmic adaptor subunit</fullName>
    </submittedName>
</protein>
<evidence type="ECO:0000313" key="6">
    <source>
        <dbReference type="Proteomes" id="UP000612233"/>
    </source>
</evidence>
<dbReference type="SUPFAM" id="SSF111369">
    <property type="entry name" value="HlyD-like secretion proteins"/>
    <property type="match status" value="1"/>
</dbReference>
<evidence type="ECO:0000313" key="5">
    <source>
        <dbReference type="EMBL" id="MBD2768142.1"/>
    </source>
</evidence>
<dbReference type="InterPro" id="IPR006143">
    <property type="entry name" value="RND_pump_MFP"/>
</dbReference>
<dbReference type="NCBIfam" id="TIGR01730">
    <property type="entry name" value="RND_mfp"/>
    <property type="match status" value="1"/>
</dbReference>
<feature type="signal peptide" evidence="2">
    <location>
        <begin position="1"/>
        <end position="21"/>
    </location>
</feature>
<evidence type="ECO:0000259" key="3">
    <source>
        <dbReference type="Pfam" id="PF25954"/>
    </source>
</evidence>
<dbReference type="PANTHER" id="PTHR30469:SF15">
    <property type="entry name" value="HLYD FAMILY OF SECRETION PROTEINS"/>
    <property type="match status" value="1"/>
</dbReference>
<dbReference type="RefSeq" id="WP_191004963.1">
    <property type="nucleotide sequence ID" value="NZ_JACXAD010000009.1"/>
</dbReference>
<dbReference type="EMBL" id="JACXAD010000009">
    <property type="protein sequence ID" value="MBD2768142.1"/>
    <property type="molecule type" value="Genomic_DNA"/>
</dbReference>
<evidence type="ECO:0000259" key="4">
    <source>
        <dbReference type="Pfam" id="PF25973"/>
    </source>
</evidence>
<organism evidence="5 6">
    <name type="scientific">Hymenobacter montanus</name>
    <dbReference type="NCBI Taxonomy" id="2771359"/>
    <lineage>
        <taxon>Bacteria</taxon>
        <taxon>Pseudomonadati</taxon>
        <taxon>Bacteroidota</taxon>
        <taxon>Cytophagia</taxon>
        <taxon>Cytophagales</taxon>
        <taxon>Hymenobacteraceae</taxon>
        <taxon>Hymenobacter</taxon>
    </lineage>
</organism>
<reference evidence="5" key="1">
    <citation type="submission" date="2020-09" db="EMBL/GenBank/DDBJ databases">
        <authorList>
            <person name="Kim M.K."/>
        </authorList>
    </citation>
    <scope>NUCLEOTIDE SEQUENCE</scope>
    <source>
        <strain evidence="5">BT664</strain>
    </source>
</reference>
<dbReference type="AlphaFoldDB" id="A0A927BC99"/>
<comment type="similarity">
    <text evidence="1">Belongs to the membrane fusion protein (MFP) (TC 8.A.1) family.</text>
</comment>